<sequence>MTNRAFYDATLTGFLQSSSDDIIGKLASNHTQQLQHEQTGAWAAQVKILQQALADLAPLDGHLFFEFLIPRMGRRADVVLTYTGVIFVIEFKIGSSSYHSADLRQTVGYALDLKNFHRGSHSLPVVPILLATKANMTEWILSLDKDGVAKPIVDNGQRLAEIIKHCANEILANNLNSLEWANSGYLPTPTIVEAAQALYANHAVEDIARNEADTQNLGVTSQELLNLIHQARVEKQKIICFVTGVPGAGKTLVGLNIANTHSNPKDNEYSVFLSGNGPLVSVLQEALAIDKSSRTDMSKAAARRETSQFIQNIHRFRDEALDGSAPPENVAIFDEAQRAWNAEQTSKFMQTKRNQPDFNQSEPEFLIEVMDRHEDWAVIIALIGGGQEINTGEAGLAGWLSALEHDYSHWQVYCSTELLKGEYVSDGLSLENLQNAHKLPSLHLATSMRSFRAEKLSSFVHHVIAGECTKAAELADELQAQYPLYLTRDLATAKQWLKQQSRGLESIGMLASSNGIRLKAEGIFVKNKFDPVSWFLHPHDDIRSCHFLEDVATEFDVQGLELDWCLVGWDADYRYIDQQFEHWRFKGTKWQKRNKGQDKRYLENAYRVLLTRARQGMVIFVPEGNDGDSTRPKSYYQQTYQYLLKCGFQTLPA</sequence>
<evidence type="ECO:0000313" key="2">
    <source>
        <dbReference type="EMBL" id="KHT58444.1"/>
    </source>
</evidence>
<evidence type="ECO:0000313" key="3">
    <source>
        <dbReference type="Proteomes" id="UP000031278"/>
    </source>
</evidence>
<dbReference type="Gene3D" id="3.40.50.300">
    <property type="entry name" value="P-loop containing nucleotide triphosphate hydrolases"/>
    <property type="match status" value="1"/>
</dbReference>
<dbReference type="AlphaFoldDB" id="A0A0B9FQX1"/>
<name>A0A0B9FQX1_9GAMM</name>
<organism evidence="2 3">
    <name type="scientific">Photobacterium gaetbulicola</name>
    <dbReference type="NCBI Taxonomy" id="1295392"/>
    <lineage>
        <taxon>Bacteria</taxon>
        <taxon>Pseudomonadati</taxon>
        <taxon>Pseudomonadota</taxon>
        <taxon>Gammaproteobacteria</taxon>
        <taxon>Vibrionales</taxon>
        <taxon>Vibrionaceae</taxon>
        <taxon>Photobacterium</taxon>
    </lineage>
</organism>
<dbReference type="SUPFAM" id="SSF52540">
    <property type="entry name" value="P-loop containing nucleoside triphosphate hydrolases"/>
    <property type="match status" value="1"/>
</dbReference>
<dbReference type="InterPro" id="IPR027417">
    <property type="entry name" value="P-loop_NTPase"/>
</dbReference>
<comment type="caution">
    <text evidence="2">The sequence shown here is derived from an EMBL/GenBank/DDBJ whole genome shotgun (WGS) entry which is preliminary data.</text>
</comment>
<protein>
    <recommendedName>
        <fullName evidence="1">Schlafen group 3-like DNA/RNA helicase domain-containing protein</fullName>
    </recommendedName>
</protein>
<reference evidence="2 3" key="1">
    <citation type="submission" date="2014-12" db="EMBL/GenBank/DDBJ databases">
        <title>Genome sequencing of Photobacterium gaetbulicola AD005a.</title>
        <authorList>
            <person name="Adrian T.G.S."/>
            <person name="Chan K.G."/>
        </authorList>
    </citation>
    <scope>NUCLEOTIDE SEQUENCE [LARGE SCALE GENOMIC DNA]</scope>
    <source>
        <strain evidence="2 3">AD005a</strain>
    </source>
</reference>
<accession>A0A0B9FQX1</accession>
<feature type="domain" description="Schlafen group 3-like DNA/RNA helicase" evidence="1">
    <location>
        <begin position="239"/>
        <end position="622"/>
    </location>
</feature>
<dbReference type="Pfam" id="PF09848">
    <property type="entry name" value="SLFN-g3_helicase"/>
    <property type="match status" value="1"/>
</dbReference>
<dbReference type="RefSeq" id="WP_039469502.1">
    <property type="nucleotide sequence ID" value="NZ_JWLZ01000221.1"/>
</dbReference>
<dbReference type="EMBL" id="JWLZ01000221">
    <property type="protein sequence ID" value="KHT58444.1"/>
    <property type="molecule type" value="Genomic_DNA"/>
</dbReference>
<dbReference type="InterPro" id="IPR018647">
    <property type="entry name" value="SLFN_3-like_DNA/RNA_helicase"/>
</dbReference>
<evidence type="ECO:0000259" key="1">
    <source>
        <dbReference type="Pfam" id="PF09848"/>
    </source>
</evidence>
<gene>
    <name evidence="2" type="ORF">RJ45_25325</name>
</gene>
<proteinExistence type="predicted"/>
<dbReference type="Proteomes" id="UP000031278">
    <property type="component" value="Unassembled WGS sequence"/>
</dbReference>